<dbReference type="Proteomes" id="UP000662259">
    <property type="component" value="Unassembled WGS sequence"/>
</dbReference>
<name>A0A8I2KL74_RHILV</name>
<dbReference type="InterPro" id="IPR050300">
    <property type="entry name" value="GDXG_lipolytic_enzyme"/>
</dbReference>
<dbReference type="Pfam" id="PF07859">
    <property type="entry name" value="Abhydrolase_3"/>
    <property type="match status" value="1"/>
</dbReference>
<protein>
    <submittedName>
        <fullName evidence="4">Alpha/beta hydrolase fold domain-containing protein</fullName>
    </submittedName>
</protein>
<reference evidence="4" key="1">
    <citation type="submission" date="2019-10" db="EMBL/GenBank/DDBJ databases">
        <title>Rhizobium leguminosarum symbiovar viciae collection.</title>
        <authorList>
            <person name="Boivin S."/>
            <person name="Lepetit M."/>
        </authorList>
    </citation>
    <scope>NUCLEOTIDE SEQUENCE</scope>
    <source>
        <strain evidence="4">L143</strain>
    </source>
</reference>
<evidence type="ECO:0000259" key="3">
    <source>
        <dbReference type="Pfam" id="PF07859"/>
    </source>
</evidence>
<evidence type="ECO:0000256" key="1">
    <source>
        <dbReference type="ARBA" id="ARBA00022801"/>
    </source>
</evidence>
<keyword evidence="1 4" id="KW-0378">Hydrolase</keyword>
<dbReference type="EMBL" id="WIEZ01000015">
    <property type="protein sequence ID" value="NKM48210.1"/>
    <property type="molecule type" value="Genomic_DNA"/>
</dbReference>
<comment type="caution">
    <text evidence="4">The sequence shown here is derived from an EMBL/GenBank/DDBJ whole genome shotgun (WGS) entry which is preliminary data.</text>
</comment>
<feature type="region of interest" description="Disordered" evidence="2">
    <location>
        <begin position="265"/>
        <end position="307"/>
    </location>
</feature>
<dbReference type="GO" id="GO:0016787">
    <property type="term" value="F:hydrolase activity"/>
    <property type="evidence" value="ECO:0007669"/>
    <property type="project" value="UniProtKB-KW"/>
</dbReference>
<feature type="domain" description="Alpha/beta hydrolase fold-3" evidence="3">
    <location>
        <begin position="95"/>
        <end position="217"/>
    </location>
</feature>
<gene>
    <name evidence="4" type="ORF">GFL91_25230</name>
</gene>
<dbReference type="AlphaFoldDB" id="A0A8I2KL74"/>
<dbReference type="PANTHER" id="PTHR48081">
    <property type="entry name" value="AB HYDROLASE SUPERFAMILY PROTEIN C4A8.06C"/>
    <property type="match status" value="1"/>
</dbReference>
<evidence type="ECO:0000313" key="5">
    <source>
        <dbReference type="Proteomes" id="UP000662259"/>
    </source>
</evidence>
<evidence type="ECO:0000256" key="2">
    <source>
        <dbReference type="SAM" id="MobiDB-lite"/>
    </source>
</evidence>
<evidence type="ECO:0000313" key="4">
    <source>
        <dbReference type="EMBL" id="NKM48210.1"/>
    </source>
</evidence>
<dbReference type="InterPro" id="IPR013094">
    <property type="entry name" value="AB_hydrolase_3"/>
</dbReference>
<dbReference type="RefSeq" id="WP_113543428.1">
    <property type="nucleotide sequence ID" value="NZ_WIEQ01000009.1"/>
</dbReference>
<organism evidence="4 5">
    <name type="scientific">Rhizobium leguminosarum bv. viciae</name>
    <dbReference type="NCBI Taxonomy" id="387"/>
    <lineage>
        <taxon>Bacteria</taxon>
        <taxon>Pseudomonadati</taxon>
        <taxon>Pseudomonadota</taxon>
        <taxon>Alphaproteobacteria</taxon>
        <taxon>Hyphomicrobiales</taxon>
        <taxon>Rhizobiaceae</taxon>
        <taxon>Rhizobium/Agrobacterium group</taxon>
        <taxon>Rhizobium</taxon>
    </lineage>
</organism>
<sequence>MSLSPDTPTPSSKSAPHGAAFGRDAHRVYDAAQLDGQYLARFGVPAFVEFVKRWQSDSAALVDACSRALDVPFGEGKDETLDIFHAAHGTPAPVLVFYHGGYWRSADKAWFRFIARPFVKRGAVVVLPNYSLCPSVGMDALVEQCTRSFEWLWRNVASFGGDESRVFVSGHSAAGHISGMLLAHDWSSLRSSSGFPIKGVTAISGLFDLEPIRLTSLNQDLRLTAESATLNSPVNLPLPARLPLISAAVGGLESDEFQAAEPAFRRSRRRPLMQHRRGSGAPLLFGPPFDGQSRAPIQQDGPQSDGTVLRRKTCVSCLSAITAPSGCFPRRKSGV</sequence>
<accession>A0A8I2KL74</accession>
<proteinExistence type="predicted"/>
<feature type="compositionally biased region" description="Basic residues" evidence="2">
    <location>
        <begin position="265"/>
        <end position="278"/>
    </location>
</feature>
<dbReference type="PANTHER" id="PTHR48081:SF33">
    <property type="entry name" value="KYNURENINE FORMAMIDASE"/>
    <property type="match status" value="1"/>
</dbReference>
<dbReference type="Gene3D" id="3.40.50.1820">
    <property type="entry name" value="alpha/beta hydrolase"/>
    <property type="match status" value="1"/>
</dbReference>
<dbReference type="InterPro" id="IPR029058">
    <property type="entry name" value="AB_hydrolase_fold"/>
</dbReference>
<dbReference type="SUPFAM" id="SSF53474">
    <property type="entry name" value="alpha/beta-Hydrolases"/>
    <property type="match status" value="1"/>
</dbReference>